<comment type="function">
    <text evidence="6">Catalyzes the reduction of dTDP-6-deoxy-L-lyxo-4-hexulose to yield dTDP-L-rhamnose.</text>
</comment>
<dbReference type="SUPFAM" id="SSF51735">
    <property type="entry name" value="NAD(P)-binding Rossmann-fold domains"/>
    <property type="match status" value="1"/>
</dbReference>
<reference evidence="8 9" key="1">
    <citation type="submission" date="2020-07" db="EMBL/GenBank/DDBJ databases">
        <title>Whole genome sequence of Sphingobium yanoikuyae A3.</title>
        <authorList>
            <person name="Han S.-S."/>
        </authorList>
    </citation>
    <scope>NUCLEOTIDE SEQUENCE [LARGE SCALE GENOMIC DNA]</scope>
    <source>
        <strain evidence="8 9">A3</strain>
    </source>
</reference>
<dbReference type="EC" id="1.1.1.133" evidence="3 6"/>
<gene>
    <name evidence="8" type="primary">rfbD</name>
    <name evidence="8" type="ORF">H3V42_10410</name>
</gene>
<dbReference type="Gene3D" id="3.90.25.10">
    <property type="entry name" value="UDP-galactose 4-epimerase, domain 1"/>
    <property type="match status" value="1"/>
</dbReference>
<comment type="cofactor">
    <cofactor evidence="6">
        <name>Mg(2+)</name>
        <dbReference type="ChEBI" id="CHEBI:18420"/>
    </cofactor>
    <text evidence="6">Binds 1 Mg(2+) ion per monomer.</text>
</comment>
<sequence length="302" mass="32510">MRIAVTGQTGQLVSCLREGAAQWGVEIMSLGRPAVDLTRLETIGPALIAVRPDVIVSAAAYTAVDRAEGDAVTAFRVNGDAAGEIARAAKAMGVPLIHISTDYVFDGIGGAPYAETAETGPVSVYGRSKRAGEKAVQAVGNNHVILRTSWIFSAYGANFVRTMLMLARDRDEVRVVADQHGCPTNGMDIAAAVVTVAHQMLEHRDDYDRRGIFHFCGAGATDWASFADAVFDAQAEFIGVRPRVVRIATTDYPTAAVRPPDSRLDTTLIERTFGFRAPAWRDSLPDVVKQLLGEDMRGTYGR</sequence>
<evidence type="ECO:0000259" key="7">
    <source>
        <dbReference type="Pfam" id="PF04321"/>
    </source>
</evidence>
<evidence type="ECO:0000256" key="1">
    <source>
        <dbReference type="ARBA" id="ARBA00004781"/>
    </source>
</evidence>
<dbReference type="EMBL" id="CP060122">
    <property type="protein sequence ID" value="QNG48968.1"/>
    <property type="molecule type" value="Genomic_DNA"/>
</dbReference>
<name>A0A9X7YG93_SPHYA</name>
<comment type="catalytic activity">
    <reaction evidence="5 6">
        <text>dTDP-beta-L-rhamnose + NADP(+) = dTDP-4-dehydro-beta-L-rhamnose + NADPH + H(+)</text>
        <dbReference type="Rhea" id="RHEA:21796"/>
        <dbReference type="ChEBI" id="CHEBI:15378"/>
        <dbReference type="ChEBI" id="CHEBI:57510"/>
        <dbReference type="ChEBI" id="CHEBI:57783"/>
        <dbReference type="ChEBI" id="CHEBI:58349"/>
        <dbReference type="ChEBI" id="CHEBI:62830"/>
        <dbReference type="EC" id="1.1.1.133"/>
    </reaction>
</comment>
<comment type="pathway">
    <text evidence="1 6">Carbohydrate biosynthesis; dTDP-L-rhamnose biosynthesis.</text>
</comment>
<dbReference type="PANTHER" id="PTHR10491">
    <property type="entry name" value="DTDP-4-DEHYDRORHAMNOSE REDUCTASE"/>
    <property type="match status" value="1"/>
</dbReference>
<dbReference type="Gene3D" id="3.40.50.720">
    <property type="entry name" value="NAD(P)-binding Rossmann-like Domain"/>
    <property type="match status" value="1"/>
</dbReference>
<accession>A0A9X7YG93</accession>
<dbReference type="AlphaFoldDB" id="A0A9X7YG93"/>
<dbReference type="InterPro" id="IPR029903">
    <property type="entry name" value="RmlD-like-bd"/>
</dbReference>
<dbReference type="InterPro" id="IPR005913">
    <property type="entry name" value="dTDP_dehydrorham_reduct"/>
</dbReference>
<protein>
    <recommendedName>
        <fullName evidence="4 6">dTDP-4-dehydrorhamnose reductase</fullName>
        <ecNumber evidence="3 6">1.1.1.133</ecNumber>
    </recommendedName>
</protein>
<dbReference type="InterPro" id="IPR036291">
    <property type="entry name" value="NAD(P)-bd_dom_sf"/>
</dbReference>
<keyword evidence="6 8" id="KW-0560">Oxidoreductase</keyword>
<proteinExistence type="inferred from homology"/>
<evidence type="ECO:0000256" key="3">
    <source>
        <dbReference type="ARBA" id="ARBA00012929"/>
    </source>
</evidence>
<comment type="similarity">
    <text evidence="2 6">Belongs to the dTDP-4-dehydrorhamnose reductase family.</text>
</comment>
<dbReference type="CDD" id="cd05254">
    <property type="entry name" value="dTDP_HR_like_SDR_e"/>
    <property type="match status" value="1"/>
</dbReference>
<dbReference type="NCBIfam" id="TIGR01214">
    <property type="entry name" value="rmlD"/>
    <property type="match status" value="1"/>
</dbReference>
<evidence type="ECO:0000256" key="4">
    <source>
        <dbReference type="ARBA" id="ARBA00017099"/>
    </source>
</evidence>
<feature type="domain" description="RmlD-like substrate binding" evidence="7">
    <location>
        <begin position="1"/>
        <end position="291"/>
    </location>
</feature>
<keyword evidence="6" id="KW-0521">NADP</keyword>
<dbReference type="PANTHER" id="PTHR10491:SF4">
    <property type="entry name" value="METHIONINE ADENOSYLTRANSFERASE 2 SUBUNIT BETA"/>
    <property type="match status" value="1"/>
</dbReference>
<evidence type="ECO:0000256" key="5">
    <source>
        <dbReference type="ARBA" id="ARBA00048200"/>
    </source>
</evidence>
<dbReference type="GO" id="GO:0008831">
    <property type="term" value="F:dTDP-4-dehydrorhamnose reductase activity"/>
    <property type="evidence" value="ECO:0007669"/>
    <property type="project" value="UniProtKB-EC"/>
</dbReference>
<organism evidence="8 9">
    <name type="scientific">Sphingobium yanoikuyae</name>
    <name type="common">Sphingomonas yanoikuyae</name>
    <dbReference type="NCBI Taxonomy" id="13690"/>
    <lineage>
        <taxon>Bacteria</taxon>
        <taxon>Pseudomonadati</taxon>
        <taxon>Pseudomonadota</taxon>
        <taxon>Alphaproteobacteria</taxon>
        <taxon>Sphingomonadales</taxon>
        <taxon>Sphingomonadaceae</taxon>
        <taxon>Sphingobium</taxon>
    </lineage>
</organism>
<dbReference type="Proteomes" id="UP000515377">
    <property type="component" value="Chromosome"/>
</dbReference>
<evidence type="ECO:0000256" key="2">
    <source>
        <dbReference type="ARBA" id="ARBA00010944"/>
    </source>
</evidence>
<evidence type="ECO:0000313" key="8">
    <source>
        <dbReference type="EMBL" id="QNG48968.1"/>
    </source>
</evidence>
<evidence type="ECO:0000256" key="6">
    <source>
        <dbReference type="RuleBase" id="RU364082"/>
    </source>
</evidence>
<dbReference type="Pfam" id="PF04321">
    <property type="entry name" value="RmlD_sub_bind"/>
    <property type="match status" value="1"/>
</dbReference>
<evidence type="ECO:0000313" key="9">
    <source>
        <dbReference type="Proteomes" id="UP000515377"/>
    </source>
</evidence>